<evidence type="ECO:0000313" key="1">
    <source>
        <dbReference type="EMBL" id="VTT66936.1"/>
    </source>
</evidence>
<dbReference type="AlphaFoldDB" id="A0A9Q9RLE1"/>
<gene>
    <name evidence="1" type="ORF">C2S_6695</name>
</gene>
<name>A0A9Q9RLE1_FUSFU</name>
<reference evidence="1" key="1">
    <citation type="submission" date="2019-05" db="EMBL/GenBank/DDBJ databases">
        <authorList>
            <person name="Piombo E."/>
        </authorList>
    </citation>
    <scope>NUCLEOTIDE SEQUENCE</scope>
    <source>
        <strain evidence="1">C2S</strain>
    </source>
</reference>
<sequence length="89" mass="10777">MTENTIYEGYLSQLGLHDDFIYRIIIDDFNDQQLRRDDLLTRRSYADILADSRAYTLWLLAAPDIMFNDLFRMNKGDFYRLSWWLKNNT</sequence>
<protein>
    <submittedName>
        <fullName evidence="1">Uncharacterized protein</fullName>
    </submittedName>
</protein>
<organism evidence="1 2">
    <name type="scientific">Fusarium fujikuroi</name>
    <name type="common">Bakanae and foot rot disease fungus</name>
    <name type="synonym">Gibberella fujikuroi</name>
    <dbReference type="NCBI Taxonomy" id="5127"/>
    <lineage>
        <taxon>Eukaryota</taxon>
        <taxon>Fungi</taxon>
        <taxon>Dikarya</taxon>
        <taxon>Ascomycota</taxon>
        <taxon>Pezizomycotina</taxon>
        <taxon>Sordariomycetes</taxon>
        <taxon>Hypocreomycetidae</taxon>
        <taxon>Hypocreales</taxon>
        <taxon>Nectriaceae</taxon>
        <taxon>Fusarium</taxon>
        <taxon>Fusarium fujikuroi species complex</taxon>
    </lineage>
</organism>
<accession>A0A9Q9RLE1</accession>
<dbReference type="Proteomes" id="UP000760494">
    <property type="component" value="Unassembled WGS sequence"/>
</dbReference>
<dbReference type="EMBL" id="CABFJX010000190">
    <property type="protein sequence ID" value="VTT66936.1"/>
    <property type="molecule type" value="Genomic_DNA"/>
</dbReference>
<proteinExistence type="predicted"/>
<comment type="caution">
    <text evidence="1">The sequence shown here is derived from an EMBL/GenBank/DDBJ whole genome shotgun (WGS) entry which is preliminary data.</text>
</comment>
<evidence type="ECO:0000313" key="2">
    <source>
        <dbReference type="Proteomes" id="UP000760494"/>
    </source>
</evidence>